<feature type="transmembrane region" description="Helical" evidence="1">
    <location>
        <begin position="61"/>
        <end position="77"/>
    </location>
</feature>
<feature type="transmembrane region" description="Helical" evidence="1">
    <location>
        <begin position="131"/>
        <end position="150"/>
    </location>
</feature>
<dbReference type="CDD" id="cd16935">
    <property type="entry name" value="HATPase_AgrC-ComD-like"/>
    <property type="match status" value="1"/>
</dbReference>
<dbReference type="InterPro" id="IPR032834">
    <property type="entry name" value="NatK-like_C"/>
</dbReference>
<dbReference type="Pfam" id="PF14501">
    <property type="entry name" value="HATPase_c_5"/>
    <property type="match status" value="1"/>
</dbReference>
<reference evidence="3 4" key="1">
    <citation type="journal article" date="2016" name="Nat. Microbiol.">
        <title>The Mouse Intestinal Bacterial Collection (miBC) provides host-specific insight into cultured diversity and functional potential of the gut microbiota.</title>
        <authorList>
            <person name="Lagkouvardos I."/>
            <person name="Pukall R."/>
            <person name="Abt B."/>
            <person name="Foesel B.U."/>
            <person name="Meier-Kolthoff J.P."/>
            <person name="Kumar N."/>
            <person name="Bresciani A."/>
            <person name="Martinez I."/>
            <person name="Just S."/>
            <person name="Ziegler C."/>
            <person name="Brugiroux S."/>
            <person name="Garzetti D."/>
            <person name="Wenning M."/>
            <person name="Bui T.P."/>
            <person name="Wang J."/>
            <person name="Hugenholtz F."/>
            <person name="Plugge C.M."/>
            <person name="Peterson D.A."/>
            <person name="Hornef M.W."/>
            <person name="Baines J.F."/>
            <person name="Smidt H."/>
            <person name="Walter J."/>
            <person name="Kristiansen K."/>
            <person name="Nielsen H.B."/>
            <person name="Haller D."/>
            <person name="Overmann J."/>
            <person name="Stecher B."/>
            <person name="Clavel T."/>
        </authorList>
    </citation>
    <scope>NUCLEOTIDE SEQUENCE [LARGE SCALE GENOMIC DNA]</scope>
    <source>
        <strain evidence="3 4">DSM 28560</strain>
    </source>
</reference>
<dbReference type="Gene3D" id="3.30.565.10">
    <property type="entry name" value="Histidine kinase-like ATPase, C-terminal domain"/>
    <property type="match status" value="1"/>
</dbReference>
<protein>
    <submittedName>
        <fullName evidence="3">GHKL domain-containing protein</fullName>
    </submittedName>
</protein>
<dbReference type="SUPFAM" id="SSF55874">
    <property type="entry name" value="ATPase domain of HSP90 chaperone/DNA topoisomerase II/histidine kinase"/>
    <property type="match status" value="1"/>
</dbReference>
<dbReference type="PANTHER" id="PTHR40448:SF1">
    <property type="entry name" value="TWO-COMPONENT SENSOR HISTIDINE KINASE"/>
    <property type="match status" value="1"/>
</dbReference>
<dbReference type="PANTHER" id="PTHR40448">
    <property type="entry name" value="TWO-COMPONENT SENSOR HISTIDINE KINASE"/>
    <property type="match status" value="1"/>
</dbReference>
<dbReference type="InterPro" id="IPR039506">
    <property type="entry name" value="SPOB_a"/>
</dbReference>
<dbReference type="AlphaFoldDB" id="A0A4R4F9B8"/>
<keyword evidence="1" id="KW-0812">Transmembrane</keyword>
<gene>
    <name evidence="3" type="ORF">E1963_17890</name>
</gene>
<accession>A0A4R4F9B8</accession>
<organism evidence="3 4">
    <name type="scientific">Extibacter muris</name>
    <dbReference type="NCBI Taxonomy" id="1796622"/>
    <lineage>
        <taxon>Bacteria</taxon>
        <taxon>Bacillati</taxon>
        <taxon>Bacillota</taxon>
        <taxon>Clostridia</taxon>
        <taxon>Lachnospirales</taxon>
        <taxon>Lachnospiraceae</taxon>
        <taxon>Extibacter</taxon>
    </lineage>
</organism>
<dbReference type="Proteomes" id="UP000295710">
    <property type="component" value="Unassembled WGS sequence"/>
</dbReference>
<keyword evidence="1" id="KW-1133">Transmembrane helix</keyword>
<dbReference type="SMART" id="SM00387">
    <property type="entry name" value="HATPase_c"/>
    <property type="match status" value="1"/>
</dbReference>
<keyword evidence="4" id="KW-1185">Reference proteome</keyword>
<comment type="caution">
    <text evidence="3">The sequence shown here is derived from an EMBL/GenBank/DDBJ whole genome shotgun (WGS) entry which is preliminary data.</text>
</comment>
<dbReference type="GO" id="GO:0042802">
    <property type="term" value="F:identical protein binding"/>
    <property type="evidence" value="ECO:0007669"/>
    <property type="project" value="TreeGrafter"/>
</dbReference>
<dbReference type="EMBL" id="SMMX01000025">
    <property type="protein sequence ID" value="TDA20282.1"/>
    <property type="molecule type" value="Genomic_DNA"/>
</dbReference>
<keyword evidence="1" id="KW-0472">Membrane</keyword>
<evidence type="ECO:0000259" key="2">
    <source>
        <dbReference type="SMART" id="SM00387"/>
    </source>
</evidence>
<dbReference type="RefSeq" id="WP_132281027.1">
    <property type="nucleotide sequence ID" value="NZ_JAOBST010000066.1"/>
</dbReference>
<feature type="domain" description="Histidine kinase/HSP90-like ATPase" evidence="2">
    <location>
        <begin position="326"/>
        <end position="431"/>
    </location>
</feature>
<feature type="transmembrane region" description="Helical" evidence="1">
    <location>
        <begin position="84"/>
        <end position="111"/>
    </location>
</feature>
<dbReference type="Pfam" id="PF14689">
    <property type="entry name" value="SPOB_a"/>
    <property type="match status" value="1"/>
</dbReference>
<sequence length="434" mass="50278">MIVEMLQFFLALAEIGVCFWACDKLIYHGEVVGRHQSYFVVCTCLIALLICWNKMTAFFSVLVLGAEIIIIWLAMFVRRRKKALLSFVFIFDTLLLATLLDLVLSLCAISVLGHNFWDKVYFAVSAERICIYAISRVLLCLICYLLLLYTKKFKFEVEDYKGILFGFGTISCIWGWWFLTTLFDRSTTNNLGDSLFVITCLVILIALMAIELKSIYLKTQSQMIQIKNELLEKNYDNFSNLYENSRYIYHDFKNHMILLENYLECEDYAKAKQYLKDIVAPMDELSNYTYCGSQILNLVLNIKGYEANRKNITFSTDIETTPYEYVDENDLGIILFNLLDNAIEACEKIEEKDKWIQITIKRKKQLSIIKIENSVEKQILVKDGKYITGKENKSIHGLGLQSVKALVEKYEGEVAYNHTEDIFSVVITFFENGL</sequence>
<proteinExistence type="predicted"/>
<evidence type="ECO:0000256" key="1">
    <source>
        <dbReference type="SAM" id="Phobius"/>
    </source>
</evidence>
<feature type="transmembrane region" description="Helical" evidence="1">
    <location>
        <begin position="162"/>
        <end position="183"/>
    </location>
</feature>
<dbReference type="InterPro" id="IPR003594">
    <property type="entry name" value="HATPase_dom"/>
</dbReference>
<evidence type="ECO:0000313" key="4">
    <source>
        <dbReference type="Proteomes" id="UP000295710"/>
    </source>
</evidence>
<feature type="transmembrane region" description="Helical" evidence="1">
    <location>
        <begin position="195"/>
        <end position="217"/>
    </location>
</feature>
<evidence type="ECO:0000313" key="3">
    <source>
        <dbReference type="EMBL" id="TDA20282.1"/>
    </source>
</evidence>
<dbReference type="InterPro" id="IPR036890">
    <property type="entry name" value="HATPase_C_sf"/>
</dbReference>
<name>A0A4R4F9B8_9FIRM</name>